<feature type="transmembrane region" description="Helical" evidence="6">
    <location>
        <begin position="183"/>
        <end position="206"/>
    </location>
</feature>
<feature type="transmembrane region" description="Helical" evidence="6">
    <location>
        <begin position="100"/>
        <end position="120"/>
    </location>
</feature>
<dbReference type="PANTHER" id="PTHR43370:SF1">
    <property type="entry name" value="GUANOSINE ABC TRANSPORTER PERMEASE PROTEIN NUPQ"/>
    <property type="match status" value="1"/>
</dbReference>
<dbReference type="InterPro" id="IPR001851">
    <property type="entry name" value="ABC_transp_permease"/>
</dbReference>
<dbReference type="GO" id="GO:0022857">
    <property type="term" value="F:transmembrane transporter activity"/>
    <property type="evidence" value="ECO:0007669"/>
    <property type="project" value="InterPro"/>
</dbReference>
<dbReference type="Pfam" id="PF02653">
    <property type="entry name" value="BPD_transp_2"/>
    <property type="match status" value="1"/>
</dbReference>
<evidence type="ECO:0000256" key="3">
    <source>
        <dbReference type="ARBA" id="ARBA00022692"/>
    </source>
</evidence>
<comment type="subcellular location">
    <subcellularLocation>
        <location evidence="1">Cell membrane</location>
        <topology evidence="1">Multi-pass membrane protein</topology>
    </subcellularLocation>
</comment>
<organism evidence="7 8">
    <name type="scientific">Arthrobacter agilis</name>
    <dbReference type="NCBI Taxonomy" id="37921"/>
    <lineage>
        <taxon>Bacteria</taxon>
        <taxon>Bacillati</taxon>
        <taxon>Actinomycetota</taxon>
        <taxon>Actinomycetes</taxon>
        <taxon>Micrococcales</taxon>
        <taxon>Micrococcaceae</taxon>
        <taxon>Arthrobacter</taxon>
    </lineage>
</organism>
<proteinExistence type="predicted"/>
<protein>
    <submittedName>
        <fullName evidence="7">ABC transporter permease</fullName>
    </submittedName>
</protein>
<keyword evidence="5 6" id="KW-0472">Membrane</keyword>
<gene>
    <name evidence="7" type="ORF">CVO76_16060</name>
</gene>
<evidence type="ECO:0000313" key="8">
    <source>
        <dbReference type="Proteomes" id="UP000239187"/>
    </source>
</evidence>
<dbReference type="PANTHER" id="PTHR43370">
    <property type="entry name" value="SUGAR ABC TRANSPORTER INTEGRAL MEMBRANE PROTEIN-RELATED"/>
    <property type="match status" value="1"/>
</dbReference>
<reference evidence="7 8" key="1">
    <citation type="submission" date="2017-11" db="EMBL/GenBank/DDBJ databases">
        <title>Draft genome of Arthrobacter agilis strain UMCV2, a plant growth-promoting rhizobacterium and biocontrol capacity of phytopathogenic fungi.</title>
        <authorList>
            <person name="Martinez-Camara R."/>
            <person name="Santoyo G."/>
            <person name="Moreno-Hagelsieb G."/>
            <person name="Valencia-Cantero E."/>
        </authorList>
    </citation>
    <scope>NUCLEOTIDE SEQUENCE [LARGE SCALE GENOMIC DNA]</scope>
    <source>
        <strain evidence="7 8">UMCV2</strain>
    </source>
</reference>
<dbReference type="EMBL" id="CP024915">
    <property type="protein sequence ID" value="AUZ88990.1"/>
    <property type="molecule type" value="Genomic_DNA"/>
</dbReference>
<name>A0A2L0UIC3_9MICC</name>
<feature type="transmembrane region" description="Helical" evidence="6">
    <location>
        <begin position="27"/>
        <end position="45"/>
    </location>
</feature>
<feature type="transmembrane region" description="Helical" evidence="6">
    <location>
        <begin position="213"/>
        <end position="236"/>
    </location>
</feature>
<feature type="transmembrane region" description="Helical" evidence="6">
    <location>
        <begin position="397"/>
        <end position="415"/>
    </location>
</feature>
<dbReference type="Proteomes" id="UP000239187">
    <property type="component" value="Chromosome"/>
</dbReference>
<dbReference type="CDD" id="cd06580">
    <property type="entry name" value="TM_PBP1_transp_TpRbsC_like"/>
    <property type="match status" value="1"/>
</dbReference>
<feature type="transmembrane region" description="Helical" evidence="6">
    <location>
        <begin position="274"/>
        <end position="294"/>
    </location>
</feature>
<feature type="transmembrane region" description="Helical" evidence="6">
    <location>
        <begin position="126"/>
        <end position="144"/>
    </location>
</feature>
<evidence type="ECO:0000256" key="4">
    <source>
        <dbReference type="ARBA" id="ARBA00022989"/>
    </source>
</evidence>
<evidence type="ECO:0000256" key="6">
    <source>
        <dbReference type="SAM" id="Phobius"/>
    </source>
</evidence>
<feature type="transmembrane region" description="Helical" evidence="6">
    <location>
        <begin position="321"/>
        <end position="340"/>
    </location>
</feature>
<evidence type="ECO:0000256" key="2">
    <source>
        <dbReference type="ARBA" id="ARBA00022475"/>
    </source>
</evidence>
<keyword evidence="3 6" id="KW-0812">Transmembrane</keyword>
<evidence type="ECO:0000313" key="7">
    <source>
        <dbReference type="EMBL" id="AUZ88990.1"/>
    </source>
</evidence>
<accession>A0A2L0UIC3</accession>
<dbReference type="RefSeq" id="WP_208740116.1">
    <property type="nucleotide sequence ID" value="NZ_CP024915.1"/>
</dbReference>
<keyword evidence="2" id="KW-1003">Cell membrane</keyword>
<dbReference type="GO" id="GO:0005886">
    <property type="term" value="C:plasma membrane"/>
    <property type="evidence" value="ECO:0007669"/>
    <property type="project" value="UniProtKB-SubCell"/>
</dbReference>
<sequence>MSTATTARDERQNAAGDAAVRSWKNPIILSVVALFALLVFALGAPGNDVTFRLSEENDPIVLPSIVVSAPVIGWIAALAMIALAVLAILRTRSGRKIPAWVLAVFAVLFLVAFLTWVVGSARTPNVALYGLLAGSVTLAVPLIFGSLSGVLCERSGVVNIAIEGQLLFGAFAAAVAASLSGSAFVGLLAAAVAGVLVSLVLAVFSIRYVVNQVIVGVVLNVLVSGLTGFLFSAVLSEDAERWNSPPRLPVIEIPLLADIPVIGPILFQQTIVGYLMYVAVAVVYVALYHSRWGLRTRAVGEHPKAADTLGVNVNRMRFTNVLLAGVVAGVGGSFFTLVAVSGFGRDMTAGQGYIALAALIFGRWNPIGAFFAALLFGFATNLSNVLSLLGTPVPDQFLRMLPYVVTVFAVAGLVGRSRAPGASGIPYIKG</sequence>
<dbReference type="AlphaFoldDB" id="A0A2L0UIC3"/>
<feature type="transmembrane region" description="Helical" evidence="6">
    <location>
        <begin position="65"/>
        <end position="88"/>
    </location>
</feature>
<evidence type="ECO:0000256" key="5">
    <source>
        <dbReference type="ARBA" id="ARBA00023136"/>
    </source>
</evidence>
<evidence type="ECO:0000256" key="1">
    <source>
        <dbReference type="ARBA" id="ARBA00004651"/>
    </source>
</evidence>
<keyword evidence="4 6" id="KW-1133">Transmembrane helix</keyword>
<feature type="transmembrane region" description="Helical" evidence="6">
    <location>
        <begin position="156"/>
        <end position="177"/>
    </location>
</feature>